<comment type="caution">
    <text evidence="1">The sequence shown here is derived from an EMBL/GenBank/DDBJ whole genome shotgun (WGS) entry which is preliminary data.</text>
</comment>
<evidence type="ECO:0000313" key="1">
    <source>
        <dbReference type="EMBL" id="MEF3833199.1"/>
    </source>
</evidence>
<dbReference type="Gene3D" id="2.60.120.200">
    <property type="match status" value="2"/>
</dbReference>
<dbReference type="InterPro" id="IPR013320">
    <property type="entry name" value="ConA-like_dom_sf"/>
</dbReference>
<dbReference type="EMBL" id="JAODOP010000004">
    <property type="protein sequence ID" value="MEF3833199.1"/>
    <property type="molecule type" value="Genomic_DNA"/>
</dbReference>
<dbReference type="RefSeq" id="WP_303305549.1">
    <property type="nucleotide sequence ID" value="NZ_JAODOP010000004.1"/>
</dbReference>
<protein>
    <submittedName>
        <fullName evidence="1">LamG domain-containing protein</fullName>
    </submittedName>
</protein>
<evidence type="ECO:0000313" key="2">
    <source>
        <dbReference type="Proteomes" id="UP001337305"/>
    </source>
</evidence>
<reference evidence="1 2" key="1">
    <citation type="submission" date="2022-09" db="EMBL/GenBank/DDBJ databases">
        <title>Genome sequencing of Flavivirga sp. MEBiC05379.</title>
        <authorList>
            <person name="Oh H.-M."/>
            <person name="Kwon K.K."/>
            <person name="Park M.J."/>
            <person name="Yang S.-H."/>
        </authorList>
    </citation>
    <scope>NUCLEOTIDE SEQUENCE [LARGE SCALE GENOMIC DNA]</scope>
    <source>
        <strain evidence="1 2">MEBiC05379</strain>
    </source>
</reference>
<name>A0ABU7XRQ2_9FLAO</name>
<dbReference type="Pfam" id="PF13385">
    <property type="entry name" value="Laminin_G_3"/>
    <property type="match status" value="1"/>
</dbReference>
<sequence>MLNLQKPDLGLVALSLNSSTELFDGKKAVSGSHLRWTFNPEMGFPKNGFTIQRYHIKVTSNRLDSTHLTSGTTPTSLLEWEIKINLPKNKREALSRINEVLVSQAIKAKYDQVADDLLDVIERLTNSGNSEEMYNAFLDSEDIAENGLKGGLRVMDVLMAASVDPYIARMLGLYIIDTEADPLNKYLYLVQGHWKNMMFASLTTTFENYDIRQGVIPLQFQGLKVVPNLRTLGVSLNENNDLYRSHLLVKGNLNPGFLIEFEYPVEEVTIEYELGNSSGNWQLTTLGERLSYDDDSKHLRITRPSSPFQVLNFKKIPGETFRIYKITYRRRFGAIGNVHNIIILDPSFTKTLPKPIISKLVNEQMPAILNNNGEVNNKISQIKLSTLITTPKISEVLIPKESDTIKVLKDLDQLNNPVRIQFSRTTSSNSRTVLPTQLQNISSPAIYRDNISDLSLPSLLGYWPLNGHLSNIKDGINAIKLGNPKFVKSDSENQTSPYNLKLNGNQALVLESQNHLKVLGDNFTLQAKVKINSLCPNTATLIGNSKRNGFWWGIKKEPDGRYKTRLWINGNLVEGNFLIPTNHTLELSVAYDGNQVVFRYGGFHFLNFDDPVEADLGKVGIPRNDVFIGADVAISSRNLSSTFIGEMSEISIWQQVIHPSESKHLLKKGAVYLPQQQGLAQLIFYDQKTYLTYDGAEQIIINKTNPMKALSSRFSIFVWARPNDIMVEPFPTLLGNDYQNGFWLGLAKSGNQFHLRFWLNNSYFDSIGKIKENQWSHLGVSYDGSTLKLFINGKLDSSHRASLGPITQNDMAIAIGSEILPTGSTNIKYPFNGLISNIQFWREALTIDEWHQKMGSIQLIDRFLKNNNYHYGARSIDLFGRISTHGFLKKIKTNAIPVYNPPVNLHAKFKAITGEITTVEDWIKKDVNGDDVLDDNDNSIKIGYSVVTNIPYRRILEDNIIGYDFTIKRTISYEVPKKNTSNPLLPPIIMETVNRIVEQSFEIGDAAQQGSTSFFKFNIKAVPFEQLQPKTGDFVSIPLDFFYELTWGWTGIQQLFFKEVSTFNLYQSIGIQNELSSPIEVLPPARSFESKEFKIKIENNRLNFEANELEGQNCLIGPHKFKIQSHTTGDEPEFKVKYASEPLVTPKDGDILRISIPEGSNAHRSLADTIEPRIDSIPLPYMEPLSLSVGQVPALEVMEAILEDDLKSSSDPLIVERKRLINEEKIDWFPLSKVYKITISNFQRPNTYVQPEPKDYLPSALVFYDKSKPQNKWRSFYVLWHRWTSNRKLVLYTTPGEKDEPQPEIIISATHPLRFYIGRRFNYEGELNALPQFINGKTTEQYHLALTSADVDDVKSDLSRSTVMVAVNRKRPGEAPRPIVTVGAKADYYGKSKITVDWSDPPPSETLFYKVFRATDSDIYTRDLEQRRTRQGFYKNMEPQVIFNDDVDFTDWLQTQEVSLAELFPTVVDSADWQSVTPIWRKWADRFYPSLIEVEDSKEITTLAKRMGNEKAFKLLTGKPIREKKYIDEVNGIVNNRYFYRLKTMNEALSESTIWGPLSEAAITIAVKPPRKPVFTKVEAGDRQVTLQWSLNREPDFKEYVLYRAESKKELEDLRWWSNELDPRIVDRIPDPRIKTFNNKIHIPEEFPVARILGVYRLDEFDKEASPIENQHQALNYYTGSSAPQTTANLRKIANGISVAVVYEGDNDEIRHLVQQHELIPFTNSGLAGLQDYYYRILGVNYFDVKSVGSEIKKSSALEIVPPKVPKIVIERGNNTFNIDVIILTVAEGESSNLEIFIQKRTEGNPKWKTLIHWRRFIIGDQFEDKVDKDNSIIYLVNVRSNNKLKSEQDVYIYSNPLEIL</sequence>
<dbReference type="Proteomes" id="UP001337305">
    <property type="component" value="Unassembled WGS sequence"/>
</dbReference>
<keyword evidence="2" id="KW-1185">Reference proteome</keyword>
<gene>
    <name evidence="1" type="ORF">N1F79_08650</name>
</gene>
<accession>A0ABU7XRQ2</accession>
<dbReference type="SUPFAM" id="SSF49899">
    <property type="entry name" value="Concanavalin A-like lectins/glucanases"/>
    <property type="match status" value="2"/>
</dbReference>
<organism evidence="1 2">
    <name type="scientific">Flavivirga spongiicola</name>
    <dbReference type="NCBI Taxonomy" id="421621"/>
    <lineage>
        <taxon>Bacteria</taxon>
        <taxon>Pseudomonadati</taxon>
        <taxon>Bacteroidota</taxon>
        <taxon>Flavobacteriia</taxon>
        <taxon>Flavobacteriales</taxon>
        <taxon>Flavobacteriaceae</taxon>
        <taxon>Flavivirga</taxon>
    </lineage>
</organism>
<proteinExistence type="predicted"/>